<evidence type="ECO:0000313" key="2">
    <source>
        <dbReference type="EMBL" id="QDU65952.1"/>
    </source>
</evidence>
<feature type="region of interest" description="Disordered" evidence="1">
    <location>
        <begin position="30"/>
        <end position="52"/>
    </location>
</feature>
<dbReference type="Proteomes" id="UP000316921">
    <property type="component" value="Chromosome"/>
</dbReference>
<accession>A0A518BG38</accession>
<dbReference type="RefSeq" id="WP_145063057.1">
    <property type="nucleotide sequence ID" value="NZ_CP036287.1"/>
</dbReference>
<organism evidence="2 3">
    <name type="scientific">Engelhardtia mirabilis</name>
    <dbReference type="NCBI Taxonomy" id="2528011"/>
    <lineage>
        <taxon>Bacteria</taxon>
        <taxon>Pseudomonadati</taxon>
        <taxon>Planctomycetota</taxon>
        <taxon>Planctomycetia</taxon>
        <taxon>Planctomycetia incertae sedis</taxon>
        <taxon>Engelhardtia</taxon>
    </lineage>
</organism>
<evidence type="ECO:0000313" key="3">
    <source>
        <dbReference type="Proteomes" id="UP000316921"/>
    </source>
</evidence>
<reference evidence="2 3" key="1">
    <citation type="submission" date="2019-02" db="EMBL/GenBank/DDBJ databases">
        <title>Deep-cultivation of Planctomycetes and their phenomic and genomic characterization uncovers novel biology.</title>
        <authorList>
            <person name="Wiegand S."/>
            <person name="Jogler M."/>
            <person name="Boedeker C."/>
            <person name="Pinto D."/>
            <person name="Vollmers J."/>
            <person name="Rivas-Marin E."/>
            <person name="Kohn T."/>
            <person name="Peeters S.H."/>
            <person name="Heuer A."/>
            <person name="Rast P."/>
            <person name="Oberbeckmann S."/>
            <person name="Bunk B."/>
            <person name="Jeske O."/>
            <person name="Meyerdierks A."/>
            <person name="Storesund J.E."/>
            <person name="Kallscheuer N."/>
            <person name="Luecker S."/>
            <person name="Lage O.M."/>
            <person name="Pohl T."/>
            <person name="Merkel B.J."/>
            <person name="Hornburger P."/>
            <person name="Mueller R.-W."/>
            <person name="Bruemmer F."/>
            <person name="Labrenz M."/>
            <person name="Spormann A.M."/>
            <person name="Op den Camp H."/>
            <person name="Overmann J."/>
            <person name="Amann R."/>
            <person name="Jetten M.S.M."/>
            <person name="Mascher T."/>
            <person name="Medema M.H."/>
            <person name="Devos D.P."/>
            <person name="Kaster A.-K."/>
            <person name="Ovreas L."/>
            <person name="Rohde M."/>
            <person name="Galperin M.Y."/>
            <person name="Jogler C."/>
        </authorList>
    </citation>
    <scope>NUCLEOTIDE SEQUENCE [LARGE SCALE GENOMIC DNA]</scope>
    <source>
        <strain evidence="2 3">Pla133</strain>
    </source>
</reference>
<name>A0A518BG38_9BACT</name>
<proteinExistence type="predicted"/>
<sequence length="903" mass="96133">MRSLVILGALLLGAGLLFWALVGVNGPTDRSGASAAARPDGRTTAGGPLVPVAELEPSGDGERAAAVDDVATDAVAAAQIPSRLGLRFVDPRDGSAVADLPYVVFSERRPGFLADSGRSGAGGRAEVDRLPGDAWLVLTERRPPFAATLRAFWLEPGDEREVDVELDLGGSVVGRAVDDLGRPVQGAVVRLTSLPTRAYRLAREPRGLGELDDSPAATTDADGRFRVDALLSQPLSVWIDDQGRERPERLEPIALRLFDPSALDGPPLHFSAHAASGEVTDVGPLVLPRASRVSGVVVDSFGVPIDGALVIGGEENRWDERWSELPLEAEAASWYAPLADRPGASLTDAAGRFACDLPGTLADGASTIRLVVLTDVGYAIGPVLILEPGEVVNDLRIEVPLRPLVSLEVVGPDGRHVSSLGAVRVGADRSVAIVQPKAGFIYRVDLALHDRTVYLEARAEQDIGAWGAQLQQLPGGFARGVADRWIDRPFEVVVCLPGFAPTRTTLTPAVGHVMGGRATLEPAPRRTLRFVAASEPAVRSRTEVRLDGVVELDGEIRQWSDATSLWSDDLPFDLDLVGSTEEVGSVEIHLGAGVTRTLDSLEPRAEPYVVEVPFGVDAPQLGDASMPDEPRSSGRSVEPAVLRIEVVDGVTGQPVRGARVQPSAREVYEGGLVPHTGFPSETDDRGRTYVRVSNFGPLDVILRSPDHKTKLLDVRALVPGEDRDLGIVSLEPRPRFEVQVVGEGHAPLAGAVVHFDFLDGTTDEEGRCSFPIREGDDDPRLLGVALPFVGDEFLERIHFQTWMAPPEAGSVTPVVATDWRLVEVHVATADPPRWLEASTPSPSGEVIRWGRGAVAGLPLAKDGRFLFALGLGTWATPIAWGDDSPSTFVVEAGSGRQVVTVGD</sequence>
<evidence type="ECO:0000256" key="1">
    <source>
        <dbReference type="SAM" id="MobiDB-lite"/>
    </source>
</evidence>
<dbReference type="EMBL" id="CP036287">
    <property type="protein sequence ID" value="QDU65952.1"/>
    <property type="molecule type" value="Genomic_DNA"/>
</dbReference>
<keyword evidence="3" id="KW-1185">Reference proteome</keyword>
<dbReference type="AlphaFoldDB" id="A0A518BG38"/>
<gene>
    <name evidence="2" type="ORF">Pla133_10180</name>
</gene>
<protein>
    <submittedName>
        <fullName evidence="2">Uncharacterized protein</fullName>
    </submittedName>
</protein>
<dbReference type="KEGG" id="pbap:Pla133_10180"/>